<accession>A0A4S9C631</accession>
<organism evidence="8">
    <name type="scientific">Aureobasidium pullulans</name>
    <name type="common">Black yeast</name>
    <name type="synonym">Pullularia pullulans</name>
    <dbReference type="NCBI Taxonomy" id="5580"/>
    <lineage>
        <taxon>Eukaryota</taxon>
        <taxon>Fungi</taxon>
        <taxon>Dikarya</taxon>
        <taxon>Ascomycota</taxon>
        <taxon>Pezizomycotina</taxon>
        <taxon>Dothideomycetes</taxon>
        <taxon>Dothideomycetidae</taxon>
        <taxon>Dothideales</taxon>
        <taxon>Saccotheciaceae</taxon>
        <taxon>Aureobasidium</taxon>
    </lineage>
</organism>
<proteinExistence type="predicted"/>
<evidence type="ECO:0000256" key="4">
    <source>
        <dbReference type="ARBA" id="ARBA00023136"/>
    </source>
</evidence>
<gene>
    <name evidence="8" type="ORF">D6D13_09196</name>
</gene>
<evidence type="ECO:0000259" key="7">
    <source>
        <dbReference type="PROSITE" id="PS51751"/>
    </source>
</evidence>
<name>A0A4S9C631_AURPU</name>
<evidence type="ECO:0000256" key="1">
    <source>
        <dbReference type="ARBA" id="ARBA00004141"/>
    </source>
</evidence>
<evidence type="ECO:0000256" key="6">
    <source>
        <dbReference type="SAM" id="Phobius"/>
    </source>
</evidence>
<dbReference type="InterPro" id="IPR033118">
    <property type="entry name" value="EXPERA"/>
</dbReference>
<keyword evidence="4 5" id="KW-0472">Membrane</keyword>
<dbReference type="Pfam" id="PF05241">
    <property type="entry name" value="EBP"/>
    <property type="match status" value="1"/>
</dbReference>
<sequence length="273" mass="31175">MAVSIWQRKRDLVYLIFFLTHIPIMFCVDLTPLYPVALKPAFMTDLRKWYITTYRDQFFSSPPAWFDTYIWLEALYHVPLSFWAVPALLRDDPKVPLHLLVFALEAGLTTLTCITDYLSWSGYSNNEKIELGKLYVPYLALAVFMGLDMFQRLSQGISRSSKTTKGDKSEELVDHDRTRVRPPRGRLIFHCGCVRRLAQKTCFTSNRLSSSDAIKKTSFLTALFSCFGSNKAPAPAPKISGPRCFRHESTGDHAIPLRAFVSTPPPYVQPQRP</sequence>
<keyword evidence="3 5" id="KW-1133">Transmembrane helix</keyword>
<dbReference type="GO" id="GO:0005783">
    <property type="term" value="C:endoplasmic reticulum"/>
    <property type="evidence" value="ECO:0007669"/>
    <property type="project" value="TreeGrafter"/>
</dbReference>
<comment type="caution">
    <text evidence="8">The sequence shown here is derived from an EMBL/GenBank/DDBJ whole genome shotgun (WGS) entry which is preliminary data.</text>
</comment>
<comment type="subcellular location">
    <subcellularLocation>
        <location evidence="1">Membrane</location>
        <topology evidence="1">Multi-pass membrane protein</topology>
    </subcellularLocation>
</comment>
<evidence type="ECO:0000256" key="2">
    <source>
        <dbReference type="ARBA" id="ARBA00022692"/>
    </source>
</evidence>
<dbReference type="PANTHER" id="PTHR31204:SF1">
    <property type="entry name" value="SIGMA INTRACELLULAR RECEPTOR 2"/>
    <property type="match status" value="1"/>
</dbReference>
<dbReference type="InterPro" id="IPR051987">
    <property type="entry name" value="Sigma-2_receptor-like"/>
</dbReference>
<evidence type="ECO:0000256" key="3">
    <source>
        <dbReference type="ARBA" id="ARBA00022989"/>
    </source>
</evidence>
<dbReference type="PANTHER" id="PTHR31204">
    <property type="entry name" value="SIGMA INTRACELLULAR RECEPTOR 2"/>
    <property type="match status" value="1"/>
</dbReference>
<reference evidence="8" key="1">
    <citation type="submission" date="2018-10" db="EMBL/GenBank/DDBJ databases">
        <title>Fifty Aureobasidium pullulans genomes reveal a recombining polyextremotolerant generalist.</title>
        <authorList>
            <person name="Gostincar C."/>
            <person name="Turk M."/>
            <person name="Zajc J."/>
            <person name="Gunde-Cimerman N."/>
        </authorList>
    </citation>
    <scope>NUCLEOTIDE SEQUENCE [LARGE SCALE GENOMIC DNA]</scope>
    <source>
        <strain evidence="8">EXF-10085</strain>
    </source>
</reference>
<evidence type="ECO:0000313" key="8">
    <source>
        <dbReference type="EMBL" id="THX01007.1"/>
    </source>
</evidence>
<dbReference type="AlphaFoldDB" id="A0A4S9C631"/>
<evidence type="ECO:0000256" key="5">
    <source>
        <dbReference type="PROSITE-ProRule" id="PRU01087"/>
    </source>
</evidence>
<dbReference type="PROSITE" id="PS51751">
    <property type="entry name" value="EXPERA"/>
    <property type="match status" value="1"/>
</dbReference>
<feature type="transmembrane region" description="Helical" evidence="6">
    <location>
        <begin position="12"/>
        <end position="34"/>
    </location>
</feature>
<dbReference type="EMBL" id="QZAS01000052">
    <property type="protein sequence ID" value="THX01007.1"/>
    <property type="molecule type" value="Genomic_DNA"/>
</dbReference>
<dbReference type="GO" id="GO:0016020">
    <property type="term" value="C:membrane"/>
    <property type="evidence" value="ECO:0007669"/>
    <property type="project" value="UniProtKB-SubCell"/>
</dbReference>
<keyword evidence="2 5" id="KW-0812">Transmembrane</keyword>
<protein>
    <recommendedName>
        <fullName evidence="7">EXPERA domain-containing protein</fullName>
    </recommendedName>
</protein>
<feature type="domain" description="EXPERA" evidence="7">
    <location>
        <begin position="10"/>
        <end position="146"/>
    </location>
</feature>